<dbReference type="SMART" id="SM01097">
    <property type="entry name" value="CPSase_sm_chain"/>
    <property type="match status" value="1"/>
</dbReference>
<dbReference type="GO" id="GO:0005524">
    <property type="term" value="F:ATP binding"/>
    <property type="evidence" value="ECO:0007669"/>
    <property type="project" value="UniProtKB-KW"/>
</dbReference>
<comment type="caution">
    <text evidence="19">The sequence shown here is derived from an EMBL/GenBank/DDBJ whole genome shotgun (WGS) entry which is preliminary data.</text>
</comment>
<dbReference type="PANTHER" id="PTHR10285">
    <property type="entry name" value="URIDINE KINASE"/>
    <property type="match status" value="1"/>
</dbReference>
<evidence type="ECO:0000259" key="18">
    <source>
        <dbReference type="PROSITE" id="PS51707"/>
    </source>
</evidence>
<dbReference type="PRINTS" id="PR00096">
    <property type="entry name" value="GATASE"/>
</dbReference>
<protein>
    <recommendedName>
        <fullName evidence="15">Carbamoyl phosphate synthase small chain, chloroplastic</fullName>
        <ecNumber evidence="4">6.3.5.5</ecNumber>
    </recommendedName>
    <alternativeName>
        <fullName evidence="16">Carbamoyl phosphate synthetase glutamine chain</fullName>
    </alternativeName>
</protein>
<evidence type="ECO:0000256" key="1">
    <source>
        <dbReference type="ARBA" id="ARBA00004812"/>
    </source>
</evidence>
<dbReference type="EC" id="6.3.5.5" evidence="4"/>
<dbReference type="OrthoDB" id="434at2759"/>
<comment type="pathway">
    <text evidence="2">Amino-acid biosynthesis; L-arginine biosynthesis; carbamoyl phosphate from bicarbonate: step 1/1.</text>
</comment>
<dbReference type="Gene3D" id="3.40.50.300">
    <property type="entry name" value="P-loop containing nucleotide triphosphate hydrolases"/>
    <property type="match status" value="1"/>
</dbReference>
<proteinExistence type="inferred from homology"/>
<dbReference type="FunFam" id="3.40.50.880:FF:000034">
    <property type="entry name" value="carbamoyl-phosphate synthase small chain, chloroplastic"/>
    <property type="match status" value="1"/>
</dbReference>
<dbReference type="InterPro" id="IPR036480">
    <property type="entry name" value="CarbP_synth_ssu_N_sf"/>
</dbReference>
<dbReference type="PROSITE" id="PS51707">
    <property type="entry name" value="CYTH"/>
    <property type="match status" value="1"/>
</dbReference>
<keyword evidence="10" id="KW-0315">Glutamine amidotransferase</keyword>
<evidence type="ECO:0000256" key="16">
    <source>
        <dbReference type="ARBA" id="ARBA00083899"/>
    </source>
</evidence>
<dbReference type="SUPFAM" id="SSF52317">
    <property type="entry name" value="Class I glutamine amidotransferase-like"/>
    <property type="match status" value="1"/>
</dbReference>
<evidence type="ECO:0000256" key="15">
    <source>
        <dbReference type="ARBA" id="ARBA00074572"/>
    </source>
</evidence>
<dbReference type="Gene3D" id="2.40.320.10">
    <property type="entry name" value="Hypothetical Protein Pfu-838710-001"/>
    <property type="match status" value="1"/>
</dbReference>
<keyword evidence="7" id="KW-0028">Amino-acid biosynthesis</keyword>
<dbReference type="GO" id="GO:0006221">
    <property type="term" value="P:pyrimidine nucleotide biosynthetic process"/>
    <property type="evidence" value="ECO:0007669"/>
    <property type="project" value="UniProtKB-KW"/>
</dbReference>
<dbReference type="InterPro" id="IPR029062">
    <property type="entry name" value="Class_I_gatase-like"/>
</dbReference>
<dbReference type="GO" id="GO:0016462">
    <property type="term" value="F:pyrophosphatase activity"/>
    <property type="evidence" value="ECO:0007669"/>
    <property type="project" value="UniProtKB-ARBA"/>
</dbReference>
<dbReference type="InterPro" id="IPR006083">
    <property type="entry name" value="PRK/URK"/>
</dbReference>
<comment type="catalytic activity">
    <reaction evidence="14">
        <text>L-glutamine + H2O = L-glutamate + NH4(+)</text>
        <dbReference type="Rhea" id="RHEA:15889"/>
        <dbReference type="ChEBI" id="CHEBI:15377"/>
        <dbReference type="ChEBI" id="CHEBI:28938"/>
        <dbReference type="ChEBI" id="CHEBI:29985"/>
        <dbReference type="ChEBI" id="CHEBI:58359"/>
    </reaction>
</comment>
<evidence type="ECO:0000256" key="3">
    <source>
        <dbReference type="ARBA" id="ARBA00007800"/>
    </source>
</evidence>
<evidence type="ECO:0000256" key="17">
    <source>
        <dbReference type="SAM" id="Coils"/>
    </source>
</evidence>
<evidence type="ECO:0000256" key="10">
    <source>
        <dbReference type="ARBA" id="ARBA00022962"/>
    </source>
</evidence>
<dbReference type="GO" id="GO:0006541">
    <property type="term" value="P:glutamine metabolic process"/>
    <property type="evidence" value="ECO:0007669"/>
    <property type="project" value="InterPro"/>
</dbReference>
<gene>
    <name evidence="19" type="ORF">NCGR_LOCUS33586</name>
</gene>
<dbReference type="GO" id="GO:0016301">
    <property type="term" value="F:kinase activity"/>
    <property type="evidence" value="ECO:0007669"/>
    <property type="project" value="InterPro"/>
</dbReference>
<dbReference type="InterPro" id="IPR002474">
    <property type="entry name" value="CarbamoylP_synth_ssu_N"/>
</dbReference>
<keyword evidence="6" id="KW-0436">Ligase</keyword>
<evidence type="ECO:0000256" key="14">
    <source>
        <dbReference type="ARBA" id="ARBA00049285"/>
    </source>
</evidence>
<keyword evidence="8" id="KW-0547">Nucleotide-binding</keyword>
<dbReference type="Pfam" id="PF01928">
    <property type="entry name" value="CYTH"/>
    <property type="match status" value="1"/>
</dbReference>
<dbReference type="CDD" id="cd01744">
    <property type="entry name" value="GATase1_CPSase"/>
    <property type="match status" value="1"/>
</dbReference>
<dbReference type="SUPFAM" id="SSF52540">
    <property type="entry name" value="P-loop containing nucleoside triphosphate hydrolases"/>
    <property type="match status" value="1"/>
</dbReference>
<sequence length="1304" mass="145290">MAPKKNRYVMKDLTSIFAKAFSISSCNPALPVDGVAGQEEEEEDVGIEATIDDPIASQGEGDGLIEVMNSDHVEPDPRLWILIDDFHPNIRDEVRLAYVAKGPTRPVGKILWMKKLVILPSPKRGIQLGRMHTKHYSLHVGGAKSIHNQAKTACEDFKNQRSSLKHKVTTYSKESLVKFLYLMAAPPVTAPATSGCLSGAKARWAAERSSSSFAVSSPAIGLCQFGSRVLSVRAKVATGVQRASIVDDGAERPWKLSDARLVLEDGSVWRAKSFGASGTQVGEVVFNTSLTGYQEILTDPSYAGQFVLMTNPHIGNTGVNPDDEESNQCFLGGLIIRNLSICTSNWRCKETLEEYLIKRNIMGIYDVDTRAITRRLREDGSLIGVLSTDQSQTDNELLEMAQKWKIVGVDLISGVTCDAPYEWSDKTNSEWEFKRDQSSETFHVVAYDFGIKHNILRRLTSYGCKITVVPANWPASEVLNLKPDGVLFSNGPGDPAAVPYAVKTVQEIIGKVPVFGICMGHQLIGQALGGKTFKMKFGHHGGNHPVCDLRSGRVDISAQNHNYAVDPESLPEGAKVTHVNLNDNSCAGLQYSKMKLMSLQYHPESSPGPHDSDTAFAFRCASDLETFSFIRSALVDALSNQIDDYNCILKNKMDQHDSMSDSPRRRYNLLRDKVQLVKRKDSNRYEIVRFHDSLSFEKGFFVVIRACQLLAQHNDGIIFVGVAGPSGAGKTVFTEKVVNFMPDVAVISMDNYNDATRIVDGNFDDPRLTDYDTLLENIHGLKEGRSVQVPIYDFKSSCRTGYRTVDVPSSRIVIIEGIYALSEKLRPVMDLRVSVTGGVHFDLVKRVLRDIQRAGQEPEEIIHQISETVYPMYKAFIEPDLETAHIKITNKFNPFSGFQNPMYILKSPRSLAPEKIKAVLGDDHKESNEETYDIYLLPPGEDPEACQSYLRMRNREGKYNLMFEEWVTDNSFIISPRITFEVSVRLLGGLMALGYTIAAILKRSSCVFSDGKATVKIDWLEQLNRQYIQVQGRDRLYVKFVADQLGLDGSYIPRTYIEQIQLEKLINDVMALPEDLKTKLSIDDELVSSPKEAFSRVSADRRNKLMKSGLSQSYSTHGDKNIVKLSKLTETNRRFGAGRALEPPAINQGAITQLSEQISTLNERMDEFTSRVEELNSKFTVKKHLPSQQNLALPNDACNGSTPTNLFLSQLGNGTLIPHSSSSNQLAKDSPMIEEIMNISRGQRQVIHQLDNLTNLLHEHLVLTRQANTASRNRVLDIDTVICPLICLTVASIGYFMFKGLNRG</sequence>
<keyword evidence="20" id="KW-1185">Reference proteome</keyword>
<keyword evidence="11" id="KW-0665">Pyrimidine biosynthesis</keyword>
<dbReference type="NCBIfam" id="TIGR01368">
    <property type="entry name" value="CPSaseIIsmall"/>
    <property type="match status" value="1"/>
</dbReference>
<organism evidence="19 20">
    <name type="scientific">Miscanthus lutarioriparius</name>
    <dbReference type="NCBI Taxonomy" id="422564"/>
    <lineage>
        <taxon>Eukaryota</taxon>
        <taxon>Viridiplantae</taxon>
        <taxon>Streptophyta</taxon>
        <taxon>Embryophyta</taxon>
        <taxon>Tracheophyta</taxon>
        <taxon>Spermatophyta</taxon>
        <taxon>Magnoliopsida</taxon>
        <taxon>Liliopsida</taxon>
        <taxon>Poales</taxon>
        <taxon>Poaceae</taxon>
        <taxon>PACMAD clade</taxon>
        <taxon>Panicoideae</taxon>
        <taxon>Andropogonodae</taxon>
        <taxon>Andropogoneae</taxon>
        <taxon>Saccharinae</taxon>
        <taxon>Miscanthus</taxon>
    </lineage>
</organism>
<evidence type="ECO:0000256" key="13">
    <source>
        <dbReference type="ARBA" id="ARBA00044031"/>
    </source>
</evidence>
<keyword evidence="17" id="KW-0175">Coiled coil</keyword>
<dbReference type="SUPFAM" id="SSF52021">
    <property type="entry name" value="Carbamoyl phosphate synthetase, small subunit N-terminal domain"/>
    <property type="match status" value="1"/>
</dbReference>
<keyword evidence="5" id="KW-0055">Arginine biosynthesis</keyword>
<dbReference type="Pfam" id="PF00485">
    <property type="entry name" value="PRK"/>
    <property type="match status" value="1"/>
</dbReference>
<dbReference type="PRINTS" id="PR00097">
    <property type="entry name" value="ANTSNTHASEII"/>
</dbReference>
<dbReference type="GO" id="GO:0006526">
    <property type="term" value="P:L-arginine biosynthetic process"/>
    <property type="evidence" value="ECO:0007669"/>
    <property type="project" value="UniProtKB-KW"/>
</dbReference>
<dbReference type="Gene3D" id="3.40.50.880">
    <property type="match status" value="1"/>
</dbReference>
<comment type="subunit">
    <text evidence="13">Heterodimer composed of 2 chains; the small (or glutamine) chain promotes the hydrolysis of glutamine to ammonia, which is used by the large (or ammonia) chain to synthesize carbamoyl phosphate.</text>
</comment>
<evidence type="ECO:0000256" key="12">
    <source>
        <dbReference type="ARBA" id="ARBA00043861"/>
    </source>
</evidence>
<dbReference type="GO" id="GO:0006207">
    <property type="term" value="P:'de novo' pyrimidine nucleobase biosynthetic process"/>
    <property type="evidence" value="ECO:0007669"/>
    <property type="project" value="InterPro"/>
</dbReference>
<evidence type="ECO:0000256" key="7">
    <source>
        <dbReference type="ARBA" id="ARBA00022605"/>
    </source>
</evidence>
<evidence type="ECO:0000256" key="2">
    <source>
        <dbReference type="ARBA" id="ARBA00005077"/>
    </source>
</evidence>
<feature type="domain" description="CYTH" evidence="18">
    <location>
        <begin position="897"/>
        <end position="1062"/>
    </location>
</feature>
<dbReference type="FunFam" id="3.50.30.20:FF:000001">
    <property type="entry name" value="Carbamoyl-phosphate synthase small chain"/>
    <property type="match status" value="1"/>
</dbReference>
<dbReference type="InterPro" id="IPR027417">
    <property type="entry name" value="P-loop_NTPase"/>
</dbReference>
<evidence type="ECO:0000256" key="9">
    <source>
        <dbReference type="ARBA" id="ARBA00022840"/>
    </source>
</evidence>
<comment type="pathway">
    <text evidence="1">Pyrimidine metabolism; UMP biosynthesis via de novo pathway; (S)-dihydroorotate from bicarbonate: step 1/3.</text>
</comment>
<evidence type="ECO:0000256" key="8">
    <source>
        <dbReference type="ARBA" id="ARBA00022741"/>
    </source>
</evidence>
<dbReference type="PRINTS" id="PR00099">
    <property type="entry name" value="CPSGATASE"/>
</dbReference>
<dbReference type="InterPro" id="IPR035686">
    <property type="entry name" value="CPSase_GATase1"/>
</dbReference>
<comment type="similarity">
    <text evidence="3">Belongs to the CarA family.</text>
</comment>
<evidence type="ECO:0000256" key="11">
    <source>
        <dbReference type="ARBA" id="ARBA00022975"/>
    </source>
</evidence>
<evidence type="ECO:0000256" key="6">
    <source>
        <dbReference type="ARBA" id="ARBA00022598"/>
    </source>
</evidence>
<evidence type="ECO:0000313" key="19">
    <source>
        <dbReference type="EMBL" id="CAD6249781.1"/>
    </source>
</evidence>
<name>A0A811Q124_9POAL</name>
<evidence type="ECO:0000313" key="20">
    <source>
        <dbReference type="Proteomes" id="UP000604825"/>
    </source>
</evidence>
<reference evidence="19" key="1">
    <citation type="submission" date="2020-10" db="EMBL/GenBank/DDBJ databases">
        <authorList>
            <person name="Han B."/>
            <person name="Lu T."/>
            <person name="Zhao Q."/>
            <person name="Huang X."/>
            <person name="Zhao Y."/>
        </authorList>
    </citation>
    <scope>NUCLEOTIDE SEQUENCE</scope>
</reference>
<dbReference type="CDD" id="cd02028">
    <property type="entry name" value="UMPK_like"/>
    <property type="match status" value="1"/>
</dbReference>
<dbReference type="NCBIfam" id="NF009475">
    <property type="entry name" value="PRK12838.1"/>
    <property type="match status" value="1"/>
</dbReference>
<dbReference type="HAMAP" id="MF_01209">
    <property type="entry name" value="CPSase_S_chain"/>
    <property type="match status" value="1"/>
</dbReference>
<keyword evidence="9" id="KW-0067">ATP-binding</keyword>
<dbReference type="PROSITE" id="PS51273">
    <property type="entry name" value="GATASE_TYPE_1"/>
    <property type="match status" value="1"/>
</dbReference>
<accession>A0A811Q124</accession>
<dbReference type="Pfam" id="PF00117">
    <property type="entry name" value="GATase"/>
    <property type="match status" value="1"/>
</dbReference>
<dbReference type="InterPro" id="IPR023577">
    <property type="entry name" value="CYTH_domain"/>
</dbReference>
<dbReference type="Pfam" id="PF00988">
    <property type="entry name" value="CPSase_sm_chain"/>
    <property type="match status" value="1"/>
</dbReference>
<dbReference type="InterPro" id="IPR017926">
    <property type="entry name" value="GATASE"/>
</dbReference>
<dbReference type="EMBL" id="CAJGYO010000008">
    <property type="protein sequence ID" value="CAD6249781.1"/>
    <property type="molecule type" value="Genomic_DNA"/>
</dbReference>
<dbReference type="InterPro" id="IPR006274">
    <property type="entry name" value="CarbamoylP_synth_ssu"/>
</dbReference>
<dbReference type="InterPro" id="IPR033469">
    <property type="entry name" value="CYTH-like_dom_sf"/>
</dbReference>
<evidence type="ECO:0000256" key="5">
    <source>
        <dbReference type="ARBA" id="ARBA00022571"/>
    </source>
</evidence>
<dbReference type="Gene3D" id="3.50.30.20">
    <property type="entry name" value="Carbamoyl-phosphate synthase small subunit, N-terminal domain"/>
    <property type="match status" value="1"/>
</dbReference>
<comment type="function">
    <text evidence="12">Small subunit of the arginine-specific carbamoyl phosphate synthase (CPSase). CPSase catalyzes the formation of carbamoyl phosphate from the ammonia moiety of glutamine, carbonate, and phosphate donated by ATP, the first step of the arginine biosynthetic pathway. The small subunit (glutamine amidotransferase) binds and cleaves glutamine to supply the large subunit with the substrate ammonia.</text>
</comment>
<dbReference type="SUPFAM" id="SSF55154">
    <property type="entry name" value="CYTH-like phosphatases"/>
    <property type="match status" value="1"/>
</dbReference>
<feature type="coiled-coil region" evidence="17">
    <location>
        <begin position="1151"/>
        <end position="1178"/>
    </location>
</feature>
<dbReference type="GO" id="GO:0004088">
    <property type="term" value="F:carbamoyl-phosphate synthase (glutamine-hydrolyzing) activity"/>
    <property type="evidence" value="ECO:0007669"/>
    <property type="project" value="UniProtKB-EC"/>
</dbReference>
<evidence type="ECO:0000256" key="4">
    <source>
        <dbReference type="ARBA" id="ARBA00012738"/>
    </source>
</evidence>
<dbReference type="Proteomes" id="UP000604825">
    <property type="component" value="Unassembled WGS sequence"/>
</dbReference>